<evidence type="ECO:0000313" key="4">
    <source>
        <dbReference type="Proteomes" id="UP000288351"/>
    </source>
</evidence>
<dbReference type="GO" id="GO:0016811">
    <property type="term" value="F:hydrolase activity, acting on carbon-nitrogen (but not peptide) bonds, in linear amides"/>
    <property type="evidence" value="ECO:0007669"/>
    <property type="project" value="TreeGrafter"/>
</dbReference>
<accession>A0A401QSW7</accession>
<dbReference type="SUPFAM" id="SSF102588">
    <property type="entry name" value="LmbE-like"/>
    <property type="match status" value="1"/>
</dbReference>
<keyword evidence="1" id="KW-0862">Zinc</keyword>
<feature type="region of interest" description="Disordered" evidence="2">
    <location>
        <begin position="1"/>
        <end position="25"/>
    </location>
</feature>
<proteinExistence type="predicted"/>
<protein>
    <submittedName>
        <fullName evidence="3">1D-myo-inositol 2-acetamido-2-deoxy-alpha-D-glucopyranoside deacetylase</fullName>
    </submittedName>
</protein>
<dbReference type="AlphaFoldDB" id="A0A401QSW7"/>
<dbReference type="PANTHER" id="PTHR12993">
    <property type="entry name" value="N-ACETYLGLUCOSAMINYL-PHOSPHATIDYLINOSITOL DE-N-ACETYLASE-RELATED"/>
    <property type="match status" value="1"/>
</dbReference>
<gene>
    <name evidence="3" type="primary">mshB_1</name>
    <name evidence="3" type="ORF">SALB_01083</name>
</gene>
<name>A0A401QSW7_STRNR</name>
<dbReference type="Proteomes" id="UP000288351">
    <property type="component" value="Unassembled WGS sequence"/>
</dbReference>
<evidence type="ECO:0000313" key="3">
    <source>
        <dbReference type="EMBL" id="GCB88413.1"/>
    </source>
</evidence>
<dbReference type="Pfam" id="PF02585">
    <property type="entry name" value="PIG-L"/>
    <property type="match status" value="1"/>
</dbReference>
<dbReference type="InterPro" id="IPR003737">
    <property type="entry name" value="GlcNAc_PI_deacetylase-related"/>
</dbReference>
<dbReference type="Gene3D" id="3.40.50.10320">
    <property type="entry name" value="LmbE-like"/>
    <property type="match status" value="1"/>
</dbReference>
<organism evidence="3 4">
    <name type="scientific">Streptomyces noursei</name>
    <name type="common">Streptomyces albulus</name>
    <dbReference type="NCBI Taxonomy" id="1971"/>
    <lineage>
        <taxon>Bacteria</taxon>
        <taxon>Bacillati</taxon>
        <taxon>Actinomycetota</taxon>
        <taxon>Actinomycetes</taxon>
        <taxon>Kitasatosporales</taxon>
        <taxon>Streptomycetaceae</taxon>
        <taxon>Streptomyces</taxon>
    </lineage>
</organism>
<sequence>MEPPPSSGVDLGAGFGVPPGTPEDQWASWYGPRHLPPVPPPGEPVVVVAAHPGDEVLGFGGSLAVLAAGGAEVHIVSVTDGEGAPPHSTLDASDEPARVRHRELLHALAKLGLSEVPVERLRIPDTRVDRHQGTVARAIAGLLREVEAARCVAPWVGDLHGDLEAAGRAAVDACRATGVPLWMYPVWMWHWARPEDPRVPWDLAAHLPLPPEATALKSLAIAEFVSQIRPSGNGAERAAILPPDEVAHHIRSFEVVFR</sequence>
<dbReference type="PANTHER" id="PTHR12993:SF29">
    <property type="entry name" value="BLR3841 PROTEIN"/>
    <property type="match status" value="1"/>
</dbReference>
<evidence type="ECO:0000256" key="1">
    <source>
        <dbReference type="ARBA" id="ARBA00022833"/>
    </source>
</evidence>
<dbReference type="InterPro" id="IPR024078">
    <property type="entry name" value="LmbE-like_dom_sf"/>
</dbReference>
<dbReference type="GO" id="GO:0016137">
    <property type="term" value="P:glycoside metabolic process"/>
    <property type="evidence" value="ECO:0007669"/>
    <property type="project" value="UniProtKB-ARBA"/>
</dbReference>
<evidence type="ECO:0000256" key="2">
    <source>
        <dbReference type="SAM" id="MobiDB-lite"/>
    </source>
</evidence>
<comment type="caution">
    <text evidence="3">The sequence shown here is derived from an EMBL/GenBank/DDBJ whole genome shotgun (WGS) entry which is preliminary data.</text>
</comment>
<dbReference type="EMBL" id="BHXC01000006">
    <property type="protein sequence ID" value="GCB88413.1"/>
    <property type="molecule type" value="Genomic_DNA"/>
</dbReference>
<dbReference type="RefSeq" id="WP_045787960.1">
    <property type="nucleotide sequence ID" value="NZ_BHXC01000006.1"/>
</dbReference>
<reference evidence="3 4" key="1">
    <citation type="journal article" date="2019" name="Microbiol. Resour. Announc.">
        <title>Draft Genome Sequence of the Most Traditional epsilon-Poly-l-Lysine Producer, Streptomyces albulus NBRC14147.</title>
        <authorList>
            <person name="Yamanaka K."/>
            <person name="Hamano Y."/>
        </authorList>
    </citation>
    <scope>NUCLEOTIDE SEQUENCE [LARGE SCALE GENOMIC DNA]</scope>
    <source>
        <strain evidence="3 4">NBRC 14147</strain>
    </source>
</reference>